<dbReference type="Gene3D" id="1.20.141.10">
    <property type="entry name" value="Chitosanase, subunit A, domain 1"/>
    <property type="match status" value="1"/>
</dbReference>
<dbReference type="InterPro" id="IPR023346">
    <property type="entry name" value="Lysozyme-like_dom_sf"/>
</dbReference>
<dbReference type="STRING" id="880071.Fleli_2026"/>
<accession>I4AKC5</accession>
<name>I4AKC5_BERLS</name>
<dbReference type="EMBL" id="CP003345">
    <property type="protein sequence ID" value="AFM04410.1"/>
    <property type="molecule type" value="Genomic_DNA"/>
</dbReference>
<evidence type="ECO:0000313" key="2">
    <source>
        <dbReference type="EMBL" id="AFM04410.1"/>
    </source>
</evidence>
<dbReference type="KEGG" id="fli:Fleli_2026"/>
<feature type="chain" id="PRO_5003685816" evidence="1">
    <location>
        <begin position="18"/>
        <end position="301"/>
    </location>
</feature>
<reference evidence="3" key="1">
    <citation type="submission" date="2012-06" db="EMBL/GenBank/DDBJ databases">
        <title>The complete genome of Flexibacter litoralis DSM 6794.</title>
        <authorList>
            <person name="Lucas S."/>
            <person name="Copeland A."/>
            <person name="Lapidus A."/>
            <person name="Glavina del Rio T."/>
            <person name="Dalin E."/>
            <person name="Tice H."/>
            <person name="Bruce D."/>
            <person name="Goodwin L."/>
            <person name="Pitluck S."/>
            <person name="Peters L."/>
            <person name="Ovchinnikova G."/>
            <person name="Lu M."/>
            <person name="Kyrpides N."/>
            <person name="Mavromatis K."/>
            <person name="Ivanova N."/>
            <person name="Brettin T."/>
            <person name="Detter J.C."/>
            <person name="Han C."/>
            <person name="Larimer F."/>
            <person name="Land M."/>
            <person name="Hauser L."/>
            <person name="Markowitz V."/>
            <person name="Cheng J.-F."/>
            <person name="Hugenholtz P."/>
            <person name="Woyke T."/>
            <person name="Wu D."/>
            <person name="Spring S."/>
            <person name="Lang E."/>
            <person name="Kopitz M."/>
            <person name="Brambilla E."/>
            <person name="Klenk H.-P."/>
            <person name="Eisen J.A."/>
        </authorList>
    </citation>
    <scope>NUCLEOTIDE SEQUENCE [LARGE SCALE GENOMIC DNA]</scope>
    <source>
        <strain evidence="3">ATCC 23117 / DSM 6794 / NBRC 15988 / NCIMB 1366 / Sio-4</strain>
    </source>
</reference>
<organism evidence="2 3">
    <name type="scientific">Bernardetia litoralis (strain ATCC 23117 / DSM 6794 / NBRC 15988 / NCIMB 1366 / Fx l1 / Sio-4)</name>
    <name type="common">Flexibacter litoralis</name>
    <dbReference type="NCBI Taxonomy" id="880071"/>
    <lineage>
        <taxon>Bacteria</taxon>
        <taxon>Pseudomonadati</taxon>
        <taxon>Bacteroidota</taxon>
        <taxon>Cytophagia</taxon>
        <taxon>Cytophagales</taxon>
        <taxon>Bernardetiaceae</taxon>
        <taxon>Bernardetia</taxon>
    </lineage>
</organism>
<gene>
    <name evidence="2" type="ordered locus">Fleli_2026</name>
</gene>
<dbReference type="SUPFAM" id="SSF53955">
    <property type="entry name" value="Lysozyme-like"/>
    <property type="match status" value="1"/>
</dbReference>
<keyword evidence="3" id="KW-1185">Reference proteome</keyword>
<dbReference type="RefSeq" id="WP_014797858.1">
    <property type="nucleotide sequence ID" value="NC_018018.1"/>
</dbReference>
<sequence precursor="true">MKTLLILFIASISSVAAYGIIKVSQSHKQTYNAWITHVEEYEGNKIDTIRPNPNDITTYRYVNRSIEWKTFLAMADTFQIPSTVQRFRYLTDDDVFKIREQFWYMSGANNIEDLAIAAFFAEMYYAAPASIRYFQQRLKADGFSNLKVTGKLNEQTIKAIESQPKKQMWDWLLKQRKNYIYNKTASQAMRIYRKGLIIRANDFHQKFETSLGNDKPTNEIETYENTKTPIEEITKNDSAQNNLDDNVTIIVSSVPLQTPRSGDTTKRKENTASVIKNDEIKTMSDTKENGVRIVVSSENDK</sequence>
<dbReference type="AlphaFoldDB" id="I4AKC5"/>
<dbReference type="Proteomes" id="UP000006054">
    <property type="component" value="Chromosome"/>
</dbReference>
<protein>
    <submittedName>
        <fullName evidence="2">Uncharacterized protein</fullName>
    </submittedName>
</protein>
<feature type="signal peptide" evidence="1">
    <location>
        <begin position="1"/>
        <end position="17"/>
    </location>
</feature>
<keyword evidence="1" id="KW-0732">Signal</keyword>
<evidence type="ECO:0000256" key="1">
    <source>
        <dbReference type="SAM" id="SignalP"/>
    </source>
</evidence>
<dbReference type="HOGENOM" id="CLU_923629_0_0_10"/>
<evidence type="ECO:0000313" key="3">
    <source>
        <dbReference type="Proteomes" id="UP000006054"/>
    </source>
</evidence>
<proteinExistence type="predicted"/>